<sequence>WIKCCIVLKRADLFLFRMTMKLHYMDEAGEIKRVLQQEQINQGKPDNREETKQEHESIPILDEEQLAEDFEEKHVETKHSVVDKQLEARKVGENQADPSKKPKLAPKKAAKAKTTVPQPFSLATEKRMSRERRASVDLSSVTEKKVIKERRASLDFKDLEPKLTKSASLKHK</sequence>
<feature type="region of interest" description="Disordered" evidence="1">
    <location>
        <begin position="42"/>
        <end position="140"/>
    </location>
</feature>
<feature type="compositionally biased region" description="Basic residues" evidence="1">
    <location>
        <begin position="101"/>
        <end position="111"/>
    </location>
</feature>
<reference evidence="2" key="1">
    <citation type="submission" date="2022-02" db="EMBL/GenBank/DDBJ databases">
        <authorList>
            <person name="Henning P.M."/>
            <person name="McCubbin A.G."/>
            <person name="Shore J.S."/>
        </authorList>
    </citation>
    <scope>NUCLEOTIDE SEQUENCE</scope>
    <source>
        <strain evidence="2">F60SS</strain>
        <tissue evidence="2">Leaves</tissue>
    </source>
</reference>
<reference evidence="2" key="2">
    <citation type="journal article" date="2023" name="Plants (Basel)">
        <title>Annotation of the Turnera subulata (Passifloraceae) Draft Genome Reveals the S-Locus Evolved after the Divergence of Turneroideae from Passifloroideae in a Stepwise Manner.</title>
        <authorList>
            <person name="Henning P.M."/>
            <person name="Roalson E.H."/>
            <person name="Mir W."/>
            <person name="McCubbin A.G."/>
            <person name="Shore J.S."/>
        </authorList>
    </citation>
    <scope>NUCLEOTIDE SEQUENCE</scope>
    <source>
        <strain evidence="2">F60SS</strain>
    </source>
</reference>
<feature type="compositionally biased region" description="Acidic residues" evidence="1">
    <location>
        <begin position="61"/>
        <end position="70"/>
    </location>
</feature>
<proteinExistence type="predicted"/>
<feature type="compositionally biased region" description="Basic and acidic residues" evidence="1">
    <location>
        <begin position="124"/>
        <end position="135"/>
    </location>
</feature>
<dbReference type="AlphaFoldDB" id="A0A9Q0FDJ0"/>
<organism evidence="2 3">
    <name type="scientific">Turnera subulata</name>
    <dbReference type="NCBI Taxonomy" id="218843"/>
    <lineage>
        <taxon>Eukaryota</taxon>
        <taxon>Viridiplantae</taxon>
        <taxon>Streptophyta</taxon>
        <taxon>Embryophyta</taxon>
        <taxon>Tracheophyta</taxon>
        <taxon>Spermatophyta</taxon>
        <taxon>Magnoliopsida</taxon>
        <taxon>eudicotyledons</taxon>
        <taxon>Gunneridae</taxon>
        <taxon>Pentapetalae</taxon>
        <taxon>rosids</taxon>
        <taxon>fabids</taxon>
        <taxon>Malpighiales</taxon>
        <taxon>Passifloraceae</taxon>
        <taxon>Turnera</taxon>
    </lineage>
</organism>
<dbReference type="OrthoDB" id="1704983at2759"/>
<comment type="caution">
    <text evidence="2">The sequence shown here is derived from an EMBL/GenBank/DDBJ whole genome shotgun (WGS) entry which is preliminary data.</text>
</comment>
<dbReference type="EMBL" id="JAKUCV010005907">
    <property type="protein sequence ID" value="KAJ4829391.1"/>
    <property type="molecule type" value="Genomic_DNA"/>
</dbReference>
<evidence type="ECO:0000256" key="1">
    <source>
        <dbReference type="SAM" id="MobiDB-lite"/>
    </source>
</evidence>
<evidence type="ECO:0000313" key="2">
    <source>
        <dbReference type="EMBL" id="KAJ4829391.1"/>
    </source>
</evidence>
<feature type="compositionally biased region" description="Basic and acidic residues" evidence="1">
    <location>
        <begin position="45"/>
        <end position="57"/>
    </location>
</feature>
<dbReference type="Proteomes" id="UP001141552">
    <property type="component" value="Unassembled WGS sequence"/>
</dbReference>
<name>A0A9Q0FDJ0_9ROSI</name>
<accession>A0A9Q0FDJ0</accession>
<feature type="compositionally biased region" description="Basic and acidic residues" evidence="1">
    <location>
        <begin position="71"/>
        <end position="92"/>
    </location>
</feature>
<gene>
    <name evidence="2" type="ORF">Tsubulata_014534</name>
</gene>
<evidence type="ECO:0000313" key="3">
    <source>
        <dbReference type="Proteomes" id="UP001141552"/>
    </source>
</evidence>
<feature type="non-terminal residue" evidence="2">
    <location>
        <position position="1"/>
    </location>
</feature>
<protein>
    <submittedName>
        <fullName evidence="2">Uncharacterized protein</fullName>
    </submittedName>
</protein>
<keyword evidence="3" id="KW-1185">Reference proteome</keyword>